<proteinExistence type="predicted"/>
<evidence type="ECO:0000256" key="1">
    <source>
        <dbReference type="SAM" id="MobiDB-lite"/>
    </source>
</evidence>
<protein>
    <submittedName>
        <fullName evidence="2">Uncharacterized protein</fullName>
    </submittedName>
</protein>
<feature type="region of interest" description="Disordered" evidence="1">
    <location>
        <begin position="222"/>
        <end position="241"/>
    </location>
</feature>
<accession>A0A850PMT4</accession>
<organism evidence="2 3">
    <name type="scientific">Mycolicibacterium hippocampi</name>
    <dbReference type="NCBI Taxonomy" id="659824"/>
    <lineage>
        <taxon>Bacteria</taxon>
        <taxon>Bacillati</taxon>
        <taxon>Actinomycetota</taxon>
        <taxon>Actinomycetes</taxon>
        <taxon>Mycobacteriales</taxon>
        <taxon>Mycobacteriaceae</taxon>
        <taxon>Mycolicibacterium</taxon>
    </lineage>
</organism>
<sequence length="325" mass="35533">MNTRQIKRKRKLLSNKAAALKELREIGDLTEEQYMSQIAEIQKQRRWLRTVEKYGDDARPSEPSGETPMANGSANLPAVIPKEPETNSGATRVTRYSEEWWSRAKPSVQQHRCKAHRKTGDRCKQPAIAGATVCRVHGGAAKHVKMAARARIENAADRMAKELLGMAIDPDMSPQVKLAAIRDALDRGGLKPTTSVEIGPTKGFEEILGDLEFSTATREESRAARGYIDPADSIGGQSFSELDTTHTAPATAYSPDLSSADDDCDRPTAPQSDQQRPRRQSRPTARPITGEDAMRVAHMVNGLLSPDALIDPDAYGLPPGRSAGR</sequence>
<feature type="region of interest" description="Disordered" evidence="1">
    <location>
        <begin position="249"/>
        <end position="325"/>
    </location>
</feature>
<evidence type="ECO:0000313" key="2">
    <source>
        <dbReference type="EMBL" id="NVN51619.1"/>
    </source>
</evidence>
<keyword evidence="3" id="KW-1185">Reference proteome</keyword>
<dbReference type="RefSeq" id="WP_178359913.1">
    <property type="nucleotide sequence ID" value="NZ_JABFYL010000039.1"/>
</dbReference>
<feature type="region of interest" description="Disordered" evidence="1">
    <location>
        <begin position="55"/>
        <end position="90"/>
    </location>
</feature>
<name>A0A850PMT4_9MYCO</name>
<comment type="caution">
    <text evidence="2">The sequence shown here is derived from an EMBL/GenBank/DDBJ whole genome shotgun (WGS) entry which is preliminary data.</text>
</comment>
<dbReference type="Proteomes" id="UP000570517">
    <property type="component" value="Unassembled WGS sequence"/>
</dbReference>
<evidence type="ECO:0000313" key="3">
    <source>
        <dbReference type="Proteomes" id="UP000570517"/>
    </source>
</evidence>
<dbReference type="AlphaFoldDB" id="A0A850PMT4"/>
<reference evidence="2 3" key="1">
    <citation type="submission" date="2020-05" db="EMBL/GenBank/DDBJ databases">
        <title>Draft genome sequence of Mycobacterium hippocampi DL, isolated from European seabass, Dicentrarchus labrax, reared in fish farms.</title>
        <authorList>
            <person name="Stathopoulou P."/>
            <person name="Asimakis E."/>
            <person name="Tzokas K."/>
            <person name="Batargias C."/>
            <person name="Tsiamis G."/>
        </authorList>
    </citation>
    <scope>NUCLEOTIDE SEQUENCE [LARGE SCALE GENOMIC DNA]</scope>
    <source>
        <strain evidence="2 3">DL</strain>
    </source>
</reference>
<dbReference type="EMBL" id="JABFYL010000039">
    <property type="protein sequence ID" value="NVN51619.1"/>
    <property type="molecule type" value="Genomic_DNA"/>
</dbReference>
<gene>
    <name evidence="2" type="ORF">HLY00_1606</name>
</gene>